<dbReference type="SUPFAM" id="SSF53756">
    <property type="entry name" value="UDP-Glycosyltransferase/glycogen phosphorylase"/>
    <property type="match status" value="1"/>
</dbReference>
<feature type="domain" description="Glycosyltransferase subfamily 4-like N-terminal" evidence="2">
    <location>
        <begin position="13"/>
        <end position="216"/>
    </location>
</feature>
<dbReference type="PANTHER" id="PTHR12526">
    <property type="entry name" value="GLYCOSYLTRANSFERASE"/>
    <property type="match status" value="1"/>
</dbReference>
<dbReference type="PANTHER" id="PTHR12526:SF637">
    <property type="entry name" value="GLYCOSYLTRANSFERASE EPSF-RELATED"/>
    <property type="match status" value="1"/>
</dbReference>
<dbReference type="Pfam" id="PF13439">
    <property type="entry name" value="Glyco_transf_4"/>
    <property type="match status" value="1"/>
</dbReference>
<feature type="domain" description="Glycosyl transferase family 1" evidence="1">
    <location>
        <begin position="300"/>
        <end position="389"/>
    </location>
</feature>
<gene>
    <name evidence="3" type="ORF">HPS55_09250</name>
</gene>
<dbReference type="EMBL" id="JABKKE010000014">
    <property type="protein sequence ID" value="NPE14506.1"/>
    <property type="molecule type" value="Genomic_DNA"/>
</dbReference>
<comment type="caution">
    <text evidence="3">The sequence shown here is derived from an EMBL/GenBank/DDBJ whole genome shotgun (WGS) entry which is preliminary data.</text>
</comment>
<dbReference type="Pfam" id="PF00534">
    <property type="entry name" value="Glycos_transf_1"/>
    <property type="match status" value="1"/>
</dbReference>
<reference evidence="3 4" key="1">
    <citation type="submission" date="2020-05" db="EMBL/GenBank/DDBJ databases">
        <title>Distinct polysaccharide utilization as determinants for interspecies competition between intestinal Prevotella spp.</title>
        <authorList>
            <person name="Galvez E.J.C."/>
            <person name="Iljazovic A."/>
            <person name="Strowig T."/>
        </authorList>
    </citation>
    <scope>NUCLEOTIDE SEQUENCE [LARGE SCALE GENOMIC DNA]</scope>
    <source>
        <strain evidence="3 4">PROD</strain>
    </source>
</reference>
<dbReference type="Proteomes" id="UP001193734">
    <property type="component" value="Unassembled WGS sequence"/>
</dbReference>
<accession>A0ABX2AXY5</accession>
<proteinExistence type="predicted"/>
<dbReference type="GeneID" id="82157950"/>
<evidence type="ECO:0000313" key="3">
    <source>
        <dbReference type="EMBL" id="NPE14506.1"/>
    </source>
</evidence>
<evidence type="ECO:0000259" key="1">
    <source>
        <dbReference type="Pfam" id="PF00534"/>
    </source>
</evidence>
<evidence type="ECO:0000259" key="2">
    <source>
        <dbReference type="Pfam" id="PF13439"/>
    </source>
</evidence>
<keyword evidence="4" id="KW-1185">Reference proteome</keyword>
<name>A0ABX2AXY5_9BACT</name>
<dbReference type="InterPro" id="IPR028098">
    <property type="entry name" value="Glyco_trans_4-like_N"/>
</dbReference>
<organism evidence="3 4">
    <name type="scientific">Xylanibacter rodentium</name>
    <dbReference type="NCBI Taxonomy" id="2736289"/>
    <lineage>
        <taxon>Bacteria</taxon>
        <taxon>Pseudomonadati</taxon>
        <taxon>Bacteroidota</taxon>
        <taxon>Bacteroidia</taxon>
        <taxon>Bacteroidales</taxon>
        <taxon>Prevotellaceae</taxon>
        <taxon>Xylanibacter</taxon>
    </lineage>
</organism>
<dbReference type="InterPro" id="IPR001296">
    <property type="entry name" value="Glyco_trans_1"/>
</dbReference>
<dbReference type="Gene3D" id="3.40.50.2000">
    <property type="entry name" value="Glycogen Phosphorylase B"/>
    <property type="match status" value="2"/>
</dbReference>
<protein>
    <submittedName>
        <fullName evidence="3">Glycosyltransferase</fullName>
    </submittedName>
</protein>
<sequence>MRVLIVNTSDSAGGASVAARRLTEALINNGVKARMMVADKQTGAVYVSRYGQHWRYRLGFLWERVVIWIANGLSRKNLFTVSTACAGVDITQTNEYREADVIHLHWINQGMLSLGGIRKIISGGKPVVWTMHDMWPATSVCHYSHGCEKFHGECSCCPFLRFPGKNDLAAVTHRRKKRVMSAGKVHFVAVSRWLADMARSASLMRGHDVTVIPNVLSLSHFRMSDRLDSRSMLSIRARHVVIFGAARIDIPIKGFGYLKSALAYMTTRMGYSPDDLHLILFGSVRSSEALDGIPVPYTHMGHVTDEETLSQLYSASDVLVSSSLYETFGQTIIEAMACGCTPVSFDNSGQTDIIRHKQNGYLARHMSVEDLAAGIDWALRTSLPRRDLRKDVMCRYSESTVAGKYIQLYNSISGTKA</sequence>
<dbReference type="RefSeq" id="WP_172177908.1">
    <property type="nucleotide sequence ID" value="NZ_CASGIA010000016.1"/>
</dbReference>
<evidence type="ECO:0000313" key="4">
    <source>
        <dbReference type="Proteomes" id="UP001193734"/>
    </source>
</evidence>